<evidence type="ECO:0000256" key="9">
    <source>
        <dbReference type="ARBA" id="ARBA00036421"/>
    </source>
</evidence>
<evidence type="ECO:0000256" key="13">
    <source>
        <dbReference type="ARBA" id="ARBA00071271"/>
    </source>
</evidence>
<evidence type="ECO:0000256" key="6">
    <source>
        <dbReference type="ARBA" id="ARBA00022833"/>
    </source>
</evidence>
<name>A0A0B3W020_9FIRM</name>
<dbReference type="InterPro" id="IPR002933">
    <property type="entry name" value="Peptidase_M20"/>
</dbReference>
<dbReference type="OrthoDB" id="9773892at2"/>
<evidence type="ECO:0000256" key="10">
    <source>
        <dbReference type="ARBA" id="ARBA00038976"/>
    </source>
</evidence>
<evidence type="ECO:0000256" key="3">
    <source>
        <dbReference type="ARBA" id="ARBA00022670"/>
    </source>
</evidence>
<dbReference type="GO" id="GO:0005829">
    <property type="term" value="C:cytosol"/>
    <property type="evidence" value="ECO:0007669"/>
    <property type="project" value="TreeGrafter"/>
</dbReference>
<keyword evidence="3" id="KW-0645">Protease</keyword>
<dbReference type="PANTHER" id="PTHR43501:SF1">
    <property type="entry name" value="CYTOSOL NON-SPECIFIC DIPEPTIDASE"/>
    <property type="match status" value="1"/>
</dbReference>
<dbReference type="Pfam" id="PF01546">
    <property type="entry name" value="Peptidase_M20"/>
    <property type="match status" value="1"/>
</dbReference>
<evidence type="ECO:0000256" key="17">
    <source>
        <dbReference type="ARBA" id="ARBA00078074"/>
    </source>
</evidence>
<dbReference type="PANTHER" id="PTHR43501">
    <property type="entry name" value="CYTOSOL NON-SPECIFIC DIPEPTIDASE"/>
    <property type="match status" value="1"/>
</dbReference>
<dbReference type="GO" id="GO:0006508">
    <property type="term" value="P:proteolysis"/>
    <property type="evidence" value="ECO:0007669"/>
    <property type="project" value="UniProtKB-KW"/>
</dbReference>
<comment type="cofactor">
    <cofactor evidence="2">
        <name>Zn(2+)</name>
        <dbReference type="ChEBI" id="CHEBI:29105"/>
    </cofactor>
</comment>
<comment type="caution">
    <text evidence="19">The sequence shown here is derived from an EMBL/GenBank/DDBJ whole genome shotgun (WGS) entry which is preliminary data.</text>
</comment>
<proteinExistence type="inferred from homology"/>
<dbReference type="FunFam" id="3.40.630.10:FF:000072">
    <property type="entry name" value="Aminoacyl-histidine dipeptidase"/>
    <property type="match status" value="1"/>
</dbReference>
<evidence type="ECO:0000256" key="14">
    <source>
        <dbReference type="ARBA" id="ARBA00075285"/>
    </source>
</evidence>
<evidence type="ECO:0000256" key="12">
    <source>
        <dbReference type="ARBA" id="ARBA00061423"/>
    </source>
</evidence>
<dbReference type="AlphaFoldDB" id="A0A0B3W020"/>
<dbReference type="STRING" id="1577792.QX51_02350"/>
<dbReference type="Gene3D" id="3.40.630.10">
    <property type="entry name" value="Zn peptidases"/>
    <property type="match status" value="2"/>
</dbReference>
<evidence type="ECO:0000259" key="18">
    <source>
        <dbReference type="Pfam" id="PF07687"/>
    </source>
</evidence>
<evidence type="ECO:0000256" key="5">
    <source>
        <dbReference type="ARBA" id="ARBA00022801"/>
    </source>
</evidence>
<evidence type="ECO:0000256" key="1">
    <source>
        <dbReference type="ARBA" id="ARBA00001941"/>
    </source>
</evidence>
<evidence type="ECO:0000256" key="2">
    <source>
        <dbReference type="ARBA" id="ARBA00001947"/>
    </source>
</evidence>
<reference evidence="19 20" key="1">
    <citation type="submission" date="2014-12" db="EMBL/GenBank/DDBJ databases">
        <title>Draft genome sequence of Terrisporobacter sp. 08-306576, isolated from the blood culture of a bacteremia patient.</title>
        <authorList>
            <person name="Lund L.C."/>
            <person name="Sydenham T.V."/>
            <person name="Hogh S.V."/>
            <person name="Skov M.N."/>
            <person name="Kemp M."/>
            <person name="Justesen U.S."/>
        </authorList>
    </citation>
    <scope>NUCLEOTIDE SEQUENCE [LARGE SCALE GENOMIC DNA]</scope>
    <source>
        <strain evidence="19 20">08-306576</strain>
    </source>
</reference>
<keyword evidence="5" id="KW-0378">Hydrolase</keyword>
<keyword evidence="8" id="KW-0170">Cobalt</keyword>
<dbReference type="InterPro" id="IPR011650">
    <property type="entry name" value="Peptidase_M20_dimer"/>
</dbReference>
<dbReference type="Proteomes" id="UP000031189">
    <property type="component" value="Unassembled WGS sequence"/>
</dbReference>
<dbReference type="NCBIfam" id="TIGR01893">
    <property type="entry name" value="aa-his-dipept"/>
    <property type="match status" value="1"/>
</dbReference>
<accession>A0A0B3W020</accession>
<dbReference type="EMBL" id="JWHR01000031">
    <property type="protein sequence ID" value="KHS58474.1"/>
    <property type="molecule type" value="Genomic_DNA"/>
</dbReference>
<keyword evidence="7" id="KW-0482">Metalloprotease</keyword>
<dbReference type="GO" id="GO:0070573">
    <property type="term" value="F:metallodipeptidase activity"/>
    <property type="evidence" value="ECO:0007669"/>
    <property type="project" value="TreeGrafter"/>
</dbReference>
<evidence type="ECO:0000313" key="19">
    <source>
        <dbReference type="EMBL" id="KHS58474.1"/>
    </source>
</evidence>
<protein>
    <recommendedName>
        <fullName evidence="13">Cytosol non-specific dipeptidase</fullName>
        <ecNumber evidence="10">3.4.13.18</ecNumber>
    </recommendedName>
    <alternativeName>
        <fullName evidence="16">Aminoacyl-histidine dipeptidase</fullName>
    </alternativeName>
    <alternativeName>
        <fullName evidence="15">Beta-alanyl-histidine dipeptidase</fullName>
    </alternativeName>
    <alternativeName>
        <fullName evidence="14">Carnosinase</fullName>
    </alternativeName>
    <alternativeName>
        <fullName evidence="11">Peptidase D</fullName>
    </alternativeName>
    <alternativeName>
        <fullName evidence="17">Xaa-His dipeptidase</fullName>
    </alternativeName>
</protein>
<evidence type="ECO:0000256" key="16">
    <source>
        <dbReference type="ARBA" id="ARBA00077688"/>
    </source>
</evidence>
<evidence type="ECO:0000313" key="20">
    <source>
        <dbReference type="Proteomes" id="UP000031189"/>
    </source>
</evidence>
<dbReference type="CDD" id="cd03890">
    <property type="entry name" value="M20_pepD"/>
    <property type="match status" value="1"/>
</dbReference>
<dbReference type="SUPFAM" id="SSF53187">
    <property type="entry name" value="Zn-dependent exopeptidases"/>
    <property type="match status" value="1"/>
</dbReference>
<dbReference type="PRINTS" id="PR00934">
    <property type="entry name" value="XHISDIPTASE"/>
</dbReference>
<comment type="cofactor">
    <cofactor evidence="1">
        <name>Co(2+)</name>
        <dbReference type="ChEBI" id="CHEBI:48828"/>
    </cofactor>
</comment>
<comment type="similarity">
    <text evidence="12">Belongs to the peptidase M20C family.</text>
</comment>
<keyword evidence="6" id="KW-0862">Zinc</keyword>
<evidence type="ECO:0000256" key="7">
    <source>
        <dbReference type="ARBA" id="ARBA00023049"/>
    </source>
</evidence>
<dbReference type="RefSeq" id="WP_039678308.1">
    <property type="nucleotide sequence ID" value="NZ_JAWGXO010000010.1"/>
</dbReference>
<dbReference type="InterPro" id="IPR001160">
    <property type="entry name" value="Peptidase_M20C"/>
</dbReference>
<dbReference type="Pfam" id="PF07687">
    <property type="entry name" value="M20_dimer"/>
    <property type="match status" value="1"/>
</dbReference>
<evidence type="ECO:0000256" key="15">
    <source>
        <dbReference type="ARBA" id="ARBA00076004"/>
    </source>
</evidence>
<evidence type="ECO:0000256" key="4">
    <source>
        <dbReference type="ARBA" id="ARBA00022723"/>
    </source>
</evidence>
<gene>
    <name evidence="19" type="ORF">QX51_02350</name>
</gene>
<comment type="catalytic activity">
    <reaction evidence="9">
        <text>Hydrolysis of dipeptides, preferentially hydrophobic dipeptides including prolyl amino acids.</text>
        <dbReference type="EC" id="3.4.13.18"/>
    </reaction>
</comment>
<keyword evidence="20" id="KW-1185">Reference proteome</keyword>
<dbReference type="EC" id="3.4.13.18" evidence="10"/>
<evidence type="ECO:0000256" key="8">
    <source>
        <dbReference type="ARBA" id="ARBA00023285"/>
    </source>
</evidence>
<dbReference type="PIRSF" id="PIRSF016599">
    <property type="entry name" value="Xaa-His_dipept"/>
    <property type="match status" value="1"/>
</dbReference>
<sequence length="487" mass="53642">MTVNIENPKLQLVFKYFSEISKIPRCSGNEKAISDYLVSEAKRLGLEVIQDETLNVIIKKPGTSGYENSPGVILQGHMDMVCEKNKDTVHDFTKDEIKLRVDGDYLYATGTTLGADNGIAVAMGLALLACDDIPHPPLEVVYTVNEEVSMIGAMELDGSLFKGKYIINVDSEEEGKITVSCAGGVTAVVTISKEYKEITSSKTAYNISIKGLQGGHSGMEIDKKRGNSNVLMGRVLNHLCKDGKIDYDLVSIHGGLKNNAIPREAECVILVDNKNEEILQKEISNILGIFKNEYKTSDPGVNLECTKSEETYNKALCDDVKEKIVGVLNLMPRGIQTMSADIEGLVESSTNLGVVVTNDNEIKFEFATRSSVKSLKEDLNNRMELLSKFLGINLFLEDDYPEWEYAKNSELEKICVDTYEELTGKKPEIVALHAGLECGLLIDAIKGAEAISIGPDLFDVHTPNEHLSISSTNRTWDYLVAILKNIK</sequence>
<dbReference type="FunFam" id="3.40.630.10:FF:000015">
    <property type="entry name" value="Aminoacyl-histidine dipeptidase PepD"/>
    <property type="match status" value="1"/>
</dbReference>
<organism evidence="19 20">
    <name type="scientific">Terrisporobacter othiniensis</name>
    <dbReference type="NCBI Taxonomy" id="1577792"/>
    <lineage>
        <taxon>Bacteria</taxon>
        <taxon>Bacillati</taxon>
        <taxon>Bacillota</taxon>
        <taxon>Clostridia</taxon>
        <taxon>Peptostreptococcales</taxon>
        <taxon>Peptostreptococcaceae</taxon>
        <taxon>Terrisporobacter</taxon>
    </lineage>
</organism>
<dbReference type="GO" id="GO:0046872">
    <property type="term" value="F:metal ion binding"/>
    <property type="evidence" value="ECO:0007669"/>
    <property type="project" value="UniProtKB-KW"/>
</dbReference>
<feature type="domain" description="Peptidase M20 dimerisation" evidence="18">
    <location>
        <begin position="208"/>
        <end position="296"/>
    </location>
</feature>
<keyword evidence="4" id="KW-0479">Metal-binding</keyword>
<evidence type="ECO:0000256" key="11">
    <source>
        <dbReference type="ARBA" id="ARBA00044252"/>
    </source>
</evidence>